<accession>A0ABY1DYJ3</accession>
<evidence type="ECO:0000256" key="2">
    <source>
        <dbReference type="SAM" id="SignalP"/>
    </source>
</evidence>
<evidence type="ECO:0000256" key="1">
    <source>
        <dbReference type="SAM" id="MobiDB-lite"/>
    </source>
</evidence>
<keyword evidence="2" id="KW-0732">Signal</keyword>
<feature type="compositionally biased region" description="Low complexity" evidence="1">
    <location>
        <begin position="49"/>
        <end position="89"/>
    </location>
</feature>
<feature type="chain" id="PRO_5045188095" evidence="2">
    <location>
        <begin position="28"/>
        <end position="147"/>
    </location>
</feature>
<feature type="signal peptide" evidence="2">
    <location>
        <begin position="1"/>
        <end position="27"/>
    </location>
</feature>
<dbReference type="EMBL" id="FOME01000006">
    <property type="protein sequence ID" value="SFD71689.1"/>
    <property type="molecule type" value="Genomic_DNA"/>
</dbReference>
<organism evidence="3 4">
    <name type="scientific">Saccharopolyspora kobensis</name>
    <dbReference type="NCBI Taxonomy" id="146035"/>
    <lineage>
        <taxon>Bacteria</taxon>
        <taxon>Bacillati</taxon>
        <taxon>Actinomycetota</taxon>
        <taxon>Actinomycetes</taxon>
        <taxon>Pseudonocardiales</taxon>
        <taxon>Pseudonocardiaceae</taxon>
        <taxon>Saccharopolyspora</taxon>
    </lineage>
</organism>
<comment type="caution">
    <text evidence="3">The sequence shown here is derived from an EMBL/GenBank/DDBJ whole genome shotgun (WGS) entry which is preliminary data.</text>
</comment>
<protein>
    <submittedName>
        <fullName evidence="3">Uncharacterized protein</fullName>
    </submittedName>
</protein>
<reference evidence="3 4" key="1">
    <citation type="submission" date="2016-10" db="EMBL/GenBank/DDBJ databases">
        <authorList>
            <person name="Varghese N."/>
            <person name="Submissions S."/>
        </authorList>
    </citation>
    <scope>NUCLEOTIDE SEQUENCE [LARGE SCALE GENOMIC DNA]</scope>
    <source>
        <strain evidence="3 4">CGMCC 4.3529</strain>
    </source>
</reference>
<feature type="region of interest" description="Disordered" evidence="1">
    <location>
        <begin position="40"/>
        <end position="105"/>
    </location>
</feature>
<evidence type="ECO:0000313" key="4">
    <source>
        <dbReference type="Proteomes" id="UP000199690"/>
    </source>
</evidence>
<name>A0ABY1DYJ3_9PSEU</name>
<dbReference type="RefSeq" id="WP_093353060.1">
    <property type="nucleotide sequence ID" value="NZ_FNVB01000002.1"/>
</dbReference>
<sequence length="147" mass="15618">MRKINRVLAAGALTLPLALGIAGVASAEGQDASIRVESQASAQVQGRGSAEASSQASAQVHGRGSTTASSQASAQVQGRGSANASSSASVRVEDRDGRWNHRDGRWNHRWNNGRWVFHHVQGHHHEGQAELCFLDHGPIGHGLHIVR</sequence>
<gene>
    <name evidence="3" type="ORF">SAMN05216506_10632</name>
</gene>
<keyword evidence="4" id="KW-1185">Reference proteome</keyword>
<dbReference type="Proteomes" id="UP000199690">
    <property type="component" value="Unassembled WGS sequence"/>
</dbReference>
<evidence type="ECO:0000313" key="3">
    <source>
        <dbReference type="EMBL" id="SFD71689.1"/>
    </source>
</evidence>
<feature type="compositionally biased region" description="Basic and acidic residues" evidence="1">
    <location>
        <begin position="91"/>
        <end position="105"/>
    </location>
</feature>
<proteinExistence type="predicted"/>